<dbReference type="InterPro" id="IPR029068">
    <property type="entry name" value="Glyas_Bleomycin-R_OHBP_Dase"/>
</dbReference>
<dbReference type="GO" id="GO:0004493">
    <property type="term" value="F:methylmalonyl-CoA epimerase activity"/>
    <property type="evidence" value="ECO:0007669"/>
    <property type="project" value="TreeGrafter"/>
</dbReference>
<sequence length="128" mass="13765">MTVTKLLHTRMRVNDIERSVKFYTEALGLTASRRHTSPRGAQLVFLSTPNSEEEIELCQMPPGAAPVQVQSDLMHLAFAVDDLEAFAAAAAAKGYALSDGPTKTGSGSVIAFIDAPEGYEVELIQKAK</sequence>
<protein>
    <submittedName>
        <fullName evidence="3">Lactoylglutathione lyase</fullName>
        <ecNumber evidence="3">4.4.1.5</ecNumber>
    </submittedName>
</protein>
<feature type="domain" description="VOC" evidence="2">
    <location>
        <begin position="5"/>
        <end position="126"/>
    </location>
</feature>
<dbReference type="InterPro" id="IPR037523">
    <property type="entry name" value="VOC_core"/>
</dbReference>
<dbReference type="SUPFAM" id="SSF54593">
    <property type="entry name" value="Glyoxalase/Bleomycin resistance protein/Dihydroxybiphenyl dioxygenase"/>
    <property type="match status" value="1"/>
</dbReference>
<keyword evidence="3" id="KW-0456">Lyase</keyword>
<dbReference type="AlphaFoldDB" id="A0A1D8AV81"/>
<dbReference type="STRING" id="1838286.Verru16b_01876"/>
<name>A0A1D8AV81_9BACT</name>
<dbReference type="GO" id="GO:0046872">
    <property type="term" value="F:metal ion binding"/>
    <property type="evidence" value="ECO:0007669"/>
    <property type="project" value="UniProtKB-KW"/>
</dbReference>
<dbReference type="GO" id="GO:0004462">
    <property type="term" value="F:lactoylglutathione lyase activity"/>
    <property type="evidence" value="ECO:0007669"/>
    <property type="project" value="UniProtKB-EC"/>
</dbReference>
<evidence type="ECO:0000313" key="3">
    <source>
        <dbReference type="EMBL" id="AOS44807.1"/>
    </source>
</evidence>
<reference evidence="3 4" key="1">
    <citation type="submission" date="2016-06" db="EMBL/GenBank/DDBJ databases">
        <title>Three novel species with peptidoglycan cell walls form the new genus Lacunisphaera gen. nov. in the family Opitutaceae of the verrucomicrobial subdivision 4.</title>
        <authorList>
            <person name="Rast P."/>
            <person name="Gloeckner I."/>
            <person name="Jogler M."/>
            <person name="Boedeker C."/>
            <person name="Jeske O."/>
            <person name="Wiegand S."/>
            <person name="Reinhardt R."/>
            <person name="Schumann P."/>
            <person name="Rohde M."/>
            <person name="Spring S."/>
            <person name="Gloeckner F.O."/>
            <person name="Jogler C."/>
        </authorList>
    </citation>
    <scope>NUCLEOTIDE SEQUENCE [LARGE SCALE GENOMIC DNA]</scope>
    <source>
        <strain evidence="3 4">IG16b</strain>
    </source>
</reference>
<dbReference type="Gene3D" id="3.10.180.10">
    <property type="entry name" value="2,3-Dihydroxybiphenyl 1,2-Dioxygenase, domain 1"/>
    <property type="match status" value="1"/>
</dbReference>
<dbReference type="Proteomes" id="UP000095228">
    <property type="component" value="Chromosome"/>
</dbReference>
<evidence type="ECO:0000256" key="1">
    <source>
        <dbReference type="ARBA" id="ARBA00022723"/>
    </source>
</evidence>
<gene>
    <name evidence="3" type="primary">gloA</name>
    <name evidence="3" type="ORF">Verru16b_01876</name>
</gene>
<accession>A0A1D8AV81</accession>
<dbReference type="OrthoDB" id="192739at2"/>
<evidence type="ECO:0000259" key="2">
    <source>
        <dbReference type="PROSITE" id="PS51819"/>
    </source>
</evidence>
<dbReference type="KEGG" id="obg:Verru16b_01876"/>
<dbReference type="GO" id="GO:0046491">
    <property type="term" value="P:L-methylmalonyl-CoA metabolic process"/>
    <property type="evidence" value="ECO:0007669"/>
    <property type="project" value="TreeGrafter"/>
</dbReference>
<keyword evidence="4" id="KW-1185">Reference proteome</keyword>
<dbReference type="PROSITE" id="PS51819">
    <property type="entry name" value="VOC"/>
    <property type="match status" value="1"/>
</dbReference>
<dbReference type="PANTHER" id="PTHR43048">
    <property type="entry name" value="METHYLMALONYL-COA EPIMERASE"/>
    <property type="match status" value="1"/>
</dbReference>
<dbReference type="InterPro" id="IPR051785">
    <property type="entry name" value="MMCE/EMCE_epimerase"/>
</dbReference>
<dbReference type="Pfam" id="PF00903">
    <property type="entry name" value="Glyoxalase"/>
    <property type="match status" value="1"/>
</dbReference>
<dbReference type="InterPro" id="IPR004360">
    <property type="entry name" value="Glyas_Fos-R_dOase_dom"/>
</dbReference>
<proteinExistence type="predicted"/>
<evidence type="ECO:0000313" key="4">
    <source>
        <dbReference type="Proteomes" id="UP000095228"/>
    </source>
</evidence>
<organism evidence="3 4">
    <name type="scientific">Lacunisphaera limnophila</name>
    <dbReference type="NCBI Taxonomy" id="1838286"/>
    <lineage>
        <taxon>Bacteria</taxon>
        <taxon>Pseudomonadati</taxon>
        <taxon>Verrucomicrobiota</taxon>
        <taxon>Opitutia</taxon>
        <taxon>Opitutales</taxon>
        <taxon>Opitutaceae</taxon>
        <taxon>Lacunisphaera</taxon>
    </lineage>
</organism>
<dbReference type="EMBL" id="CP016094">
    <property type="protein sequence ID" value="AOS44807.1"/>
    <property type="molecule type" value="Genomic_DNA"/>
</dbReference>
<dbReference type="EC" id="4.4.1.5" evidence="3"/>
<keyword evidence="1" id="KW-0479">Metal-binding</keyword>
<dbReference type="PANTHER" id="PTHR43048:SF3">
    <property type="entry name" value="METHYLMALONYL-COA EPIMERASE, MITOCHONDRIAL"/>
    <property type="match status" value="1"/>
</dbReference>
<dbReference type="RefSeq" id="WP_069962023.1">
    <property type="nucleotide sequence ID" value="NZ_CP016094.1"/>
</dbReference>